<feature type="domain" description="ABC-2 type transporter transmembrane" evidence="6">
    <location>
        <begin position="19"/>
        <end position="375"/>
    </location>
</feature>
<feature type="transmembrane region" description="Helical" evidence="5">
    <location>
        <begin position="21"/>
        <end position="40"/>
    </location>
</feature>
<dbReference type="GO" id="GO:0016020">
    <property type="term" value="C:membrane"/>
    <property type="evidence" value="ECO:0007669"/>
    <property type="project" value="UniProtKB-SubCell"/>
</dbReference>
<proteinExistence type="predicted"/>
<evidence type="ECO:0000256" key="5">
    <source>
        <dbReference type="SAM" id="Phobius"/>
    </source>
</evidence>
<dbReference type="Pfam" id="PF12698">
    <property type="entry name" value="ABC2_membrane_3"/>
    <property type="match status" value="1"/>
</dbReference>
<dbReference type="KEGG" id="hhw:NCTC503_00251"/>
<reference evidence="7 8" key="1">
    <citation type="submission" date="2019-05" db="EMBL/GenBank/DDBJ databases">
        <authorList>
            <consortium name="Pathogen Informatics"/>
        </authorList>
    </citation>
    <scope>NUCLEOTIDE SEQUENCE [LARGE SCALE GENOMIC DNA]</scope>
    <source>
        <strain evidence="7 8">NCTC503</strain>
    </source>
</reference>
<organism evidence="7 8">
    <name type="scientific">Hathewaya histolytica</name>
    <name type="common">Clostridium histolyticum</name>
    <dbReference type="NCBI Taxonomy" id="1498"/>
    <lineage>
        <taxon>Bacteria</taxon>
        <taxon>Bacillati</taxon>
        <taxon>Bacillota</taxon>
        <taxon>Clostridia</taxon>
        <taxon>Eubacteriales</taxon>
        <taxon>Clostridiaceae</taxon>
        <taxon>Hathewaya</taxon>
    </lineage>
</organism>
<keyword evidence="8" id="KW-1185">Reference proteome</keyword>
<evidence type="ECO:0000313" key="7">
    <source>
        <dbReference type="EMBL" id="VTQ82855.1"/>
    </source>
</evidence>
<name>A0A4U9QW41_HATHI</name>
<evidence type="ECO:0000256" key="4">
    <source>
        <dbReference type="ARBA" id="ARBA00023136"/>
    </source>
</evidence>
<feature type="transmembrane region" description="Helical" evidence="5">
    <location>
        <begin position="180"/>
        <end position="202"/>
    </location>
</feature>
<gene>
    <name evidence="7" type="ORF">NCTC503_00251</name>
</gene>
<dbReference type="EMBL" id="LR590481">
    <property type="protein sequence ID" value="VTQ82855.1"/>
    <property type="molecule type" value="Genomic_DNA"/>
</dbReference>
<evidence type="ECO:0000256" key="1">
    <source>
        <dbReference type="ARBA" id="ARBA00004141"/>
    </source>
</evidence>
<feature type="transmembrane region" description="Helical" evidence="5">
    <location>
        <begin position="308"/>
        <end position="326"/>
    </location>
</feature>
<feature type="transmembrane region" description="Helical" evidence="5">
    <location>
        <begin position="233"/>
        <end position="253"/>
    </location>
</feature>
<dbReference type="RefSeq" id="WP_243117919.1">
    <property type="nucleotide sequence ID" value="NZ_CBCRUQ010000010.1"/>
</dbReference>
<dbReference type="GO" id="GO:0140359">
    <property type="term" value="F:ABC-type transporter activity"/>
    <property type="evidence" value="ECO:0007669"/>
    <property type="project" value="InterPro"/>
</dbReference>
<dbReference type="AlphaFoldDB" id="A0A4U9QW41"/>
<dbReference type="PANTHER" id="PTHR43471:SF3">
    <property type="entry name" value="ABC TRANSPORTER PERMEASE PROTEIN NATB"/>
    <property type="match status" value="1"/>
</dbReference>
<keyword evidence="3 5" id="KW-1133">Transmembrane helix</keyword>
<feature type="transmembrane region" description="Helical" evidence="5">
    <location>
        <begin position="273"/>
        <end position="296"/>
    </location>
</feature>
<sequence>MNITGIVFKKELKDMFRDKKTIIIGILLPLLIYPVLFGVMGKGMKSQVEEVEKGMKVALVDKGNSEFGKFLKSQKNIVIVNTNKAEEEVKDGKLLLYIDIPENIDKNILEEKKANINITYDNSSTKSNTAMSMINEYIEQYSKTIVGNRLSKRNIDNSILTPINLVKKTTEKESDGLGKLMLSIMIPMMLVMFAATGPIASATDLGAGEKERGTLEPLLTTQASRMSLLWGKFLAITVMGGITSLAFMGGLMISMQTSPEMFGGGGGISISPLALIIMGILTIALTMVFGALSLAISIYARSFKEAQTYLTPLSFVGMAGFATYAIDAKNVSMLFLNIPVLNITAILKELTLGVFNFTHIVIVLVWTLVYIVGSLLFARYMFSKESVIFRT</sequence>
<comment type="subcellular location">
    <subcellularLocation>
        <location evidence="1">Membrane</location>
        <topology evidence="1">Multi-pass membrane protein</topology>
    </subcellularLocation>
</comment>
<accession>A0A4U9QW41</accession>
<dbReference type="InterPro" id="IPR013525">
    <property type="entry name" value="ABC2_TM"/>
</dbReference>
<evidence type="ECO:0000313" key="8">
    <source>
        <dbReference type="Proteomes" id="UP000308489"/>
    </source>
</evidence>
<feature type="transmembrane region" description="Helical" evidence="5">
    <location>
        <begin position="357"/>
        <end position="382"/>
    </location>
</feature>
<evidence type="ECO:0000256" key="3">
    <source>
        <dbReference type="ARBA" id="ARBA00022989"/>
    </source>
</evidence>
<keyword evidence="4 5" id="KW-0472">Membrane</keyword>
<dbReference type="PANTHER" id="PTHR43471">
    <property type="entry name" value="ABC TRANSPORTER PERMEASE"/>
    <property type="match status" value="1"/>
</dbReference>
<protein>
    <submittedName>
        <fullName evidence="7">Na+ ABC transporter permease</fullName>
    </submittedName>
</protein>
<dbReference type="Gene3D" id="3.40.1710.10">
    <property type="entry name" value="abc type-2 transporter like domain"/>
    <property type="match status" value="1"/>
</dbReference>
<evidence type="ECO:0000259" key="6">
    <source>
        <dbReference type="Pfam" id="PF12698"/>
    </source>
</evidence>
<evidence type="ECO:0000256" key="2">
    <source>
        <dbReference type="ARBA" id="ARBA00022692"/>
    </source>
</evidence>
<dbReference type="Proteomes" id="UP000308489">
    <property type="component" value="Chromosome 1"/>
</dbReference>
<keyword evidence="2 5" id="KW-0812">Transmembrane</keyword>